<reference evidence="1 2" key="1">
    <citation type="submission" date="2015-07" db="EMBL/GenBank/DDBJ databases">
        <authorList>
            <consortium name="Pathogen Informatics"/>
        </authorList>
    </citation>
    <scope>NUCLEOTIDE SEQUENCE [LARGE SCALE GENOMIC DNA]</scope>
    <source>
        <strain evidence="1 2">A316</strain>
    </source>
</reference>
<sequence>MYSILLTNALQLSVVFFIQRLRLLYFPLWYSARDVFIQRQLFLWLIFIRNDGTRLVFHITKRFVEDTFGNTFFTRLLL</sequence>
<proteinExistence type="predicted"/>
<dbReference type="Proteomes" id="UP000041770">
    <property type="component" value="Unassembled WGS sequence"/>
</dbReference>
<organism evidence="1 2">
    <name type="scientific">Vibrio cholerae</name>
    <dbReference type="NCBI Taxonomy" id="666"/>
    <lineage>
        <taxon>Bacteria</taxon>
        <taxon>Pseudomonadati</taxon>
        <taxon>Pseudomonadota</taxon>
        <taxon>Gammaproteobacteria</taxon>
        <taxon>Vibrionales</taxon>
        <taxon>Vibrionaceae</taxon>
        <taxon>Vibrio</taxon>
    </lineage>
</organism>
<dbReference type="AlphaFoldDB" id="A0A655ZTD3"/>
<gene>
    <name evidence="1" type="ORF">ERS013200_02167</name>
</gene>
<dbReference type="EMBL" id="CWQY01000013">
    <property type="protein sequence ID" value="CSC74574.1"/>
    <property type="molecule type" value="Genomic_DNA"/>
</dbReference>
<evidence type="ECO:0000313" key="2">
    <source>
        <dbReference type="Proteomes" id="UP000041770"/>
    </source>
</evidence>
<accession>A0A655ZTD3</accession>
<name>A0A655ZTD3_VIBCL</name>
<evidence type="ECO:0000313" key="1">
    <source>
        <dbReference type="EMBL" id="CSC74574.1"/>
    </source>
</evidence>
<protein>
    <submittedName>
        <fullName evidence="1">Uncharacterized protein</fullName>
    </submittedName>
</protein>